<reference evidence="2 12" key="1">
    <citation type="submission" date="2017-09" db="EMBL/GenBank/DDBJ databases">
        <title>Depth-based differentiation of microbial function through sediment-hosted aquifers and enrichment of novel symbionts in the deep terrestrial subsurface.</title>
        <authorList>
            <person name="Probst A.J."/>
            <person name="Ladd B."/>
            <person name="Jarett J.K."/>
            <person name="Geller-Mcgrath D.E."/>
            <person name="Sieber C.M."/>
            <person name="Emerson J.B."/>
            <person name="Anantharaman K."/>
            <person name="Thomas B.C."/>
            <person name="Malmstrom R."/>
            <person name="Stieglmeier M."/>
            <person name="Klingl A."/>
            <person name="Woyke T."/>
            <person name="Ryan C.M."/>
            <person name="Banfield J.F."/>
        </authorList>
    </citation>
    <scope>NUCLEOTIDE SEQUENCE [LARGE SCALE GENOMIC DNA]</scope>
    <source>
        <strain evidence="4">CG02_land_8_20_14_3_00_31_209</strain>
        <strain evidence="3">CG03_land_8_20_14_0_80_31_114</strain>
        <strain evidence="5">CG17_big_fil_post_rev_8_21_14_2_50_31_73</strain>
        <strain evidence="2">CG18_big_fil_WC_8_21_14_2_50_31_19</strain>
        <strain evidence="7">CG_4_10_14_0_8_um_filter_31_133</strain>
        <strain evidence="6">CG_4_8_14_3_um_filter</strain>
        <strain evidence="9">CG_4_9_14_0_8_um_filter_31_21</strain>
        <strain evidence="8">CG_4_9_14_3_um_filter_31_125</strain>
    </source>
</reference>
<evidence type="ECO:0000313" key="8">
    <source>
        <dbReference type="EMBL" id="PJB03847.1"/>
    </source>
</evidence>
<accession>A0A2H9M7T4</accession>
<evidence type="ECO:0000313" key="7">
    <source>
        <dbReference type="EMBL" id="PIY99877.1"/>
    </source>
</evidence>
<evidence type="ECO:0000313" key="12">
    <source>
        <dbReference type="Proteomes" id="UP000229789"/>
    </source>
</evidence>
<evidence type="ECO:0000313" key="9">
    <source>
        <dbReference type="EMBL" id="PJC01653.1"/>
    </source>
</evidence>
<dbReference type="EMBL" id="PCUF01000035">
    <property type="protein sequence ID" value="PIN66449.1"/>
    <property type="molecule type" value="Genomic_DNA"/>
</dbReference>
<dbReference type="EMBL" id="PFSX01000014">
    <property type="protein sequence ID" value="PJC01653.1"/>
    <property type="molecule type" value="Genomic_DNA"/>
</dbReference>
<reference evidence="10 11" key="2">
    <citation type="submission" date="2017-09" db="EMBL/GenBank/DDBJ databases">
        <title>Depth-based differentiation of microbial function through sediment-hosted aquifers and enrichment of novel symbionts in the deep terrestrial subsurface.</title>
        <authorList>
            <person name="Probst A.J."/>
            <person name="Ladd B."/>
            <person name="Jarett J.K."/>
            <person name="Geller-Mcgrath D.E."/>
            <person name="Sieber C.M.K."/>
            <person name="Emerson J.B."/>
            <person name="Anantharaman K."/>
            <person name="Thomas B.C."/>
            <person name="Malmstrom R."/>
            <person name="Stieglmeier M."/>
            <person name="Klingl A."/>
            <person name="Woyke T."/>
            <person name="Ryan C.M."/>
            <person name="Banfield J.F."/>
        </authorList>
    </citation>
    <scope>NUCLEOTIDE SEQUENCE [LARGE SCALE GENOMIC DNA]</scope>
</reference>
<name>A0A2G9LIT6_HUBC1</name>
<organism evidence="2 12">
    <name type="scientific">Huberarchaeum crystalense</name>
    <dbReference type="NCBI Taxonomy" id="2014257"/>
    <lineage>
        <taxon>Archaea</taxon>
        <taxon>Candidatus Huberarchaeota</taxon>
        <taxon>Candidatus Huberarchaeia</taxon>
        <taxon>Candidatus Huberarchaeales</taxon>
        <taxon>Candidatus Huberarchaeaceae</taxon>
        <taxon>Candidatus Huberarchaeum</taxon>
    </lineage>
</organism>
<dbReference type="EMBL" id="PFIH01000019">
    <property type="protein sequence ID" value="PIX28223.1"/>
    <property type="molecule type" value="Genomic_DNA"/>
</dbReference>
<evidence type="ECO:0000313" key="4">
    <source>
        <dbReference type="EMBL" id="PIV46591.1"/>
    </source>
</evidence>
<evidence type="ECO:0000313" key="11">
    <source>
        <dbReference type="Proteomes" id="UP000228888"/>
    </source>
</evidence>
<dbReference type="Proteomes" id="UP000231449">
    <property type="component" value="Unassembled WGS sequence"/>
</dbReference>
<dbReference type="AlphaFoldDB" id="A0A2G9LIT6"/>
<dbReference type="EMBL" id="PEUT01000034">
    <property type="protein sequence ID" value="PIV13719.1"/>
    <property type="molecule type" value="Genomic_DNA"/>
</dbReference>
<proteinExistence type="predicted"/>
<dbReference type="Proteomes" id="UP000230477">
    <property type="component" value="Unassembled WGS sequence"/>
</dbReference>
<accession>A0A2H9QS28</accession>
<protein>
    <submittedName>
        <fullName evidence="2">Uncharacterized protein</fullName>
    </submittedName>
</protein>
<accession>A0A2H9P8R5</accession>
<evidence type="ECO:0000313" key="6">
    <source>
        <dbReference type="EMBL" id="PIX28223.1"/>
    </source>
</evidence>
<accession>A0A2H9M408</accession>
<feature type="transmembrane region" description="Helical" evidence="1">
    <location>
        <begin position="42"/>
        <end position="60"/>
    </location>
</feature>
<dbReference type="Proteomes" id="UP000228888">
    <property type="component" value="Unassembled WGS sequence"/>
</dbReference>
<keyword evidence="1" id="KW-0472">Membrane</keyword>
<evidence type="ECO:0000313" key="5">
    <source>
        <dbReference type="EMBL" id="PIV89592.1"/>
    </source>
</evidence>
<dbReference type="Proteomes" id="UP000231232">
    <property type="component" value="Unassembled WGS sequence"/>
</dbReference>
<accession>A0A2H9MMH8</accession>
<evidence type="ECO:0000313" key="3">
    <source>
        <dbReference type="EMBL" id="PIV13719.1"/>
    </source>
</evidence>
<feature type="transmembrane region" description="Helical" evidence="1">
    <location>
        <begin position="12"/>
        <end position="30"/>
    </location>
</feature>
<dbReference type="EMBL" id="PFMG01000025">
    <property type="protein sequence ID" value="PIY99877.1"/>
    <property type="molecule type" value="Genomic_DNA"/>
</dbReference>
<accession>A0A2G9LIT6</accession>
<evidence type="ECO:0000313" key="2">
    <source>
        <dbReference type="EMBL" id="PIN66449.1"/>
    </source>
</evidence>
<evidence type="ECO:0000313" key="10">
    <source>
        <dbReference type="Proteomes" id="UP000228874"/>
    </source>
</evidence>
<dbReference type="EMBL" id="PFFF01000042">
    <property type="protein sequence ID" value="PIV89592.1"/>
    <property type="molecule type" value="Genomic_DNA"/>
</dbReference>
<dbReference type="EMBL" id="PFUW01000028">
    <property type="protein sequence ID" value="PJB03847.1"/>
    <property type="molecule type" value="Genomic_DNA"/>
</dbReference>
<comment type="caution">
    <text evidence="2">The sequence shown here is derived from an EMBL/GenBank/DDBJ whole genome shotgun (WGS) entry which is preliminary data.</text>
</comment>
<gene>
    <name evidence="9" type="ORF">CO072_00510</name>
    <name evidence="8" type="ORF">CO124_01715</name>
    <name evidence="4" type="ORF">COS22_00450</name>
    <name evidence="3" type="ORF">COS45_01345</name>
    <name evidence="5" type="ORF">COW47_02055</name>
    <name evidence="2" type="ORF">COW69_02195</name>
    <name evidence="7" type="ORF">COY63_01130</name>
    <name evidence="6" type="ORF">COZ66_00530</name>
</gene>
<sequence>MYLKKSTFKHILYAIMSFFGSFILIAHSIILDFDLNAFSRITWQGVILSTIAIYIIMYIYELVHEYDDSKCFDKSKIKAT</sequence>
<dbReference type="EMBL" id="PETW01000009">
    <property type="protein sequence ID" value="PIV46591.1"/>
    <property type="molecule type" value="Genomic_DNA"/>
</dbReference>
<keyword evidence="1" id="KW-0812">Transmembrane</keyword>
<dbReference type="Proteomes" id="UP000228874">
    <property type="component" value="Unassembled WGS sequence"/>
</dbReference>
<dbReference type="Proteomes" id="UP000229789">
    <property type="component" value="Unassembled WGS sequence"/>
</dbReference>
<dbReference type="Proteomes" id="UP000230713">
    <property type="component" value="Unassembled WGS sequence"/>
</dbReference>
<dbReference type="Proteomes" id="UP000228989">
    <property type="component" value="Unassembled WGS sequence"/>
</dbReference>
<keyword evidence="1" id="KW-1133">Transmembrane helix</keyword>
<accession>A0A2H9N303</accession>
<evidence type="ECO:0000256" key="1">
    <source>
        <dbReference type="SAM" id="Phobius"/>
    </source>
</evidence>
<accession>A0A2H9RDG1</accession>